<dbReference type="AlphaFoldDB" id="A0AAN9M497"/>
<evidence type="ECO:0000313" key="2">
    <source>
        <dbReference type="Proteomes" id="UP001374584"/>
    </source>
</evidence>
<gene>
    <name evidence="1" type="ORF">VNO80_21989</name>
</gene>
<accession>A0AAN9M497</accession>
<keyword evidence="2" id="KW-1185">Reference proteome</keyword>
<sequence length="76" mass="8840">MPSHTPFYFSRFSLKSCNTPNCFLQKVNMGSLLHNILLHQDIVCYHQEWCAYQLMNLFEGDDDDKDDGDYDYAPAA</sequence>
<evidence type="ECO:0000313" key="1">
    <source>
        <dbReference type="EMBL" id="KAK7347459.1"/>
    </source>
</evidence>
<protein>
    <submittedName>
        <fullName evidence="1">Uncharacterized protein</fullName>
    </submittedName>
</protein>
<organism evidence="1 2">
    <name type="scientific">Phaseolus coccineus</name>
    <name type="common">Scarlet runner bean</name>
    <name type="synonym">Phaseolus multiflorus</name>
    <dbReference type="NCBI Taxonomy" id="3886"/>
    <lineage>
        <taxon>Eukaryota</taxon>
        <taxon>Viridiplantae</taxon>
        <taxon>Streptophyta</taxon>
        <taxon>Embryophyta</taxon>
        <taxon>Tracheophyta</taxon>
        <taxon>Spermatophyta</taxon>
        <taxon>Magnoliopsida</taxon>
        <taxon>eudicotyledons</taxon>
        <taxon>Gunneridae</taxon>
        <taxon>Pentapetalae</taxon>
        <taxon>rosids</taxon>
        <taxon>fabids</taxon>
        <taxon>Fabales</taxon>
        <taxon>Fabaceae</taxon>
        <taxon>Papilionoideae</taxon>
        <taxon>50 kb inversion clade</taxon>
        <taxon>NPAAA clade</taxon>
        <taxon>indigoferoid/millettioid clade</taxon>
        <taxon>Phaseoleae</taxon>
        <taxon>Phaseolus</taxon>
    </lineage>
</organism>
<dbReference type="Proteomes" id="UP001374584">
    <property type="component" value="Unassembled WGS sequence"/>
</dbReference>
<name>A0AAN9M497_PHACN</name>
<comment type="caution">
    <text evidence="1">The sequence shown here is derived from an EMBL/GenBank/DDBJ whole genome shotgun (WGS) entry which is preliminary data.</text>
</comment>
<reference evidence="1 2" key="1">
    <citation type="submission" date="2024-01" db="EMBL/GenBank/DDBJ databases">
        <title>The genomes of 5 underutilized Papilionoideae crops provide insights into root nodulation and disease resistanc.</title>
        <authorList>
            <person name="Jiang F."/>
        </authorList>
    </citation>
    <scope>NUCLEOTIDE SEQUENCE [LARGE SCALE GENOMIC DNA]</scope>
    <source>
        <strain evidence="1">JINMINGXINNONG_FW02</strain>
        <tissue evidence="1">Leaves</tissue>
    </source>
</reference>
<proteinExistence type="predicted"/>
<dbReference type="EMBL" id="JAYMYR010000008">
    <property type="protein sequence ID" value="KAK7347459.1"/>
    <property type="molecule type" value="Genomic_DNA"/>
</dbReference>